<evidence type="ECO:0000256" key="2">
    <source>
        <dbReference type="ARBA" id="ARBA00022448"/>
    </source>
</evidence>
<dbReference type="GO" id="GO:0022857">
    <property type="term" value="F:transmembrane transporter activity"/>
    <property type="evidence" value="ECO:0007669"/>
    <property type="project" value="InterPro"/>
</dbReference>
<evidence type="ECO:0000256" key="4">
    <source>
        <dbReference type="ARBA" id="ARBA00022692"/>
    </source>
</evidence>
<keyword evidence="3" id="KW-1003">Cell membrane</keyword>
<dbReference type="InterPro" id="IPR022324">
    <property type="entry name" value="Bacilysin_exporter_BacE_put"/>
</dbReference>
<keyword evidence="5 7" id="KW-1133">Transmembrane helix</keyword>
<dbReference type="PRINTS" id="PR01988">
    <property type="entry name" value="EXPORTERBACE"/>
</dbReference>
<evidence type="ECO:0000256" key="7">
    <source>
        <dbReference type="SAM" id="Phobius"/>
    </source>
</evidence>
<feature type="transmembrane region" description="Helical" evidence="7">
    <location>
        <begin position="307"/>
        <end position="329"/>
    </location>
</feature>
<feature type="transmembrane region" description="Helical" evidence="7">
    <location>
        <begin position="375"/>
        <end position="393"/>
    </location>
</feature>
<dbReference type="SUPFAM" id="SSF103473">
    <property type="entry name" value="MFS general substrate transporter"/>
    <property type="match status" value="1"/>
</dbReference>
<dbReference type="Gene3D" id="1.20.1250.20">
    <property type="entry name" value="MFS general substrate transporter like domains"/>
    <property type="match status" value="1"/>
</dbReference>
<feature type="transmembrane region" description="Helical" evidence="7">
    <location>
        <begin position="142"/>
        <end position="166"/>
    </location>
</feature>
<dbReference type="eggNOG" id="COG2814">
    <property type="taxonomic scope" value="Bacteria"/>
</dbReference>
<dbReference type="KEGG" id="kfl:Kfla_1973"/>
<sequence>MSSPTLAPLREPNFRYYWLARLIDRAGTTMAGVALAFAVLEVSDSPSALGTVLAAHSIPLVVFLLAGGVLADRFGRTLVIQATNVASGLSQLAIAGLVISGSAEIWQLAALAAVNGTATAARMPALAGVLPQLVPRDQLKAANLVIAVPENALMVLGPALSGVLVVVVGPGWALAVDGATYLVATLILTRVRIPRPVEGHRSRGVVADLREGWTYLRSTTWLWVVVASFFLLNAINSGAFNTLGPVLATRTDLGEAGWGLIRSAQAVGFLVCSLILIRVSFHRPLRWGMLAIALQGLPMLVLGVEPLLVAAMVASFLAGVGSQIFNLGWDLAMQEHVPDEMLSRAYSYDMLGSFAAMPLGQLLFGPLGLAFGIQPVMIVAGIAYVVAALIPLASRSVRNLPRATAVTAPPAP</sequence>
<accession>D2PQT2</accession>
<reference evidence="9 10" key="2">
    <citation type="journal article" date="2010" name="Stand. Genomic Sci.">
        <title>Complete genome sequence of Kribbella flavida type strain (IFO 14399).</title>
        <authorList>
            <person name="Pukall R."/>
            <person name="Lapidus A."/>
            <person name="Glavina Del Rio T."/>
            <person name="Copeland A."/>
            <person name="Tice H."/>
            <person name="Cheng J.-F."/>
            <person name="Lucas S."/>
            <person name="Chen F."/>
            <person name="Nolan M."/>
            <person name="LaButti K."/>
            <person name="Pati A."/>
            <person name="Ivanova N."/>
            <person name="Mavrommatis K."/>
            <person name="Mikhailova N."/>
            <person name="Pitluck S."/>
            <person name="Bruce D."/>
            <person name="Goodwin L."/>
            <person name="Land M."/>
            <person name="Hauser L."/>
            <person name="Chang Y.-J."/>
            <person name="Jeffries C.D."/>
            <person name="Chen A."/>
            <person name="Palaniappan K."/>
            <person name="Chain P."/>
            <person name="Rohde M."/>
            <person name="Goeker M."/>
            <person name="Bristow J."/>
            <person name="Eisen J.A."/>
            <person name="Markowitz V."/>
            <person name="Hugenholtz P."/>
            <person name="Kyrpides N.C."/>
            <person name="Klenk H.-P."/>
            <person name="Brettin T."/>
        </authorList>
    </citation>
    <scope>NUCLEOTIDE SEQUENCE [LARGE SCALE GENOMIC DNA]</scope>
    <source>
        <strain evidence="10">DSM 17836 / JCM 10339 / NBRC 14399</strain>
    </source>
</reference>
<feature type="transmembrane region" description="Helical" evidence="7">
    <location>
        <begin position="214"/>
        <end position="236"/>
    </location>
</feature>
<feature type="transmembrane region" description="Helical" evidence="7">
    <location>
        <begin position="22"/>
        <end position="40"/>
    </location>
</feature>
<evidence type="ECO:0000256" key="3">
    <source>
        <dbReference type="ARBA" id="ARBA00022475"/>
    </source>
</evidence>
<dbReference type="AlphaFoldDB" id="D2PQT2"/>
<feature type="transmembrane region" description="Helical" evidence="7">
    <location>
        <begin position="52"/>
        <end position="71"/>
    </location>
</feature>
<dbReference type="PROSITE" id="PS50850">
    <property type="entry name" value="MFS"/>
    <property type="match status" value="1"/>
</dbReference>
<organism evidence="9 10">
    <name type="scientific">Kribbella flavida (strain DSM 17836 / JCM 10339 / NBRC 14399)</name>
    <dbReference type="NCBI Taxonomy" id="479435"/>
    <lineage>
        <taxon>Bacteria</taxon>
        <taxon>Bacillati</taxon>
        <taxon>Actinomycetota</taxon>
        <taxon>Actinomycetes</taxon>
        <taxon>Propionibacteriales</taxon>
        <taxon>Kribbellaceae</taxon>
        <taxon>Kribbella</taxon>
    </lineage>
</organism>
<evidence type="ECO:0000256" key="6">
    <source>
        <dbReference type="ARBA" id="ARBA00023136"/>
    </source>
</evidence>
<keyword evidence="4 7" id="KW-0812">Transmembrane</keyword>
<dbReference type="PANTHER" id="PTHR23513">
    <property type="entry name" value="INTEGRAL MEMBRANE EFFLUX PROTEIN-RELATED"/>
    <property type="match status" value="1"/>
</dbReference>
<name>D2PQT2_KRIFD</name>
<dbReference type="PANTHER" id="PTHR23513:SF11">
    <property type="entry name" value="STAPHYLOFERRIN A TRANSPORTER"/>
    <property type="match status" value="1"/>
</dbReference>
<keyword evidence="6 7" id="KW-0472">Membrane</keyword>
<proteinExistence type="predicted"/>
<protein>
    <submittedName>
        <fullName evidence="9">Major facilitator superfamily MFS_1</fullName>
    </submittedName>
</protein>
<dbReference type="InterPro" id="IPR020846">
    <property type="entry name" value="MFS_dom"/>
</dbReference>
<dbReference type="OrthoDB" id="4528313at2"/>
<dbReference type="HOGENOM" id="CLU_034180_17_3_11"/>
<evidence type="ECO:0000259" key="8">
    <source>
        <dbReference type="PROSITE" id="PS50850"/>
    </source>
</evidence>
<reference evidence="10" key="1">
    <citation type="submission" date="2009-09" db="EMBL/GenBank/DDBJ databases">
        <title>The complete genome of Kribbella flavida DSM 17836.</title>
        <authorList>
            <consortium name="US DOE Joint Genome Institute (JGI-PGF)"/>
            <person name="Lucas S."/>
            <person name="Copeland A."/>
            <person name="Lapidus A."/>
            <person name="Glavina del Rio T."/>
            <person name="Dalin E."/>
            <person name="Tice H."/>
            <person name="Bruce D."/>
            <person name="Goodwin L."/>
            <person name="Pitluck S."/>
            <person name="Kyrpides N."/>
            <person name="Mavromatis K."/>
            <person name="Ivanova N."/>
            <person name="Saunders E."/>
            <person name="Brettin T."/>
            <person name="Detter J.C."/>
            <person name="Han C."/>
            <person name="Larimer F."/>
            <person name="Land M."/>
            <person name="Hauser L."/>
            <person name="Markowitz V."/>
            <person name="Cheng J.-F."/>
            <person name="Hugenholtz P."/>
            <person name="Woyke T."/>
            <person name="Wu D."/>
            <person name="Pukall R."/>
            <person name="Klenk H.-P."/>
            <person name="Eisen J.A."/>
        </authorList>
    </citation>
    <scope>NUCLEOTIDE SEQUENCE [LARGE SCALE GENOMIC DNA]</scope>
    <source>
        <strain evidence="10">DSM 17836 / JCM 10339 / NBRC 14399</strain>
    </source>
</reference>
<dbReference type="GO" id="GO:0005886">
    <property type="term" value="C:plasma membrane"/>
    <property type="evidence" value="ECO:0007669"/>
    <property type="project" value="UniProtKB-SubCell"/>
</dbReference>
<dbReference type="Pfam" id="PF05977">
    <property type="entry name" value="MFS_3"/>
    <property type="match status" value="1"/>
</dbReference>
<feature type="domain" description="Major facilitator superfamily (MFS) profile" evidence="8">
    <location>
        <begin position="13"/>
        <end position="398"/>
    </location>
</feature>
<dbReference type="InterPro" id="IPR036259">
    <property type="entry name" value="MFS_trans_sf"/>
</dbReference>
<dbReference type="EMBL" id="CP001736">
    <property type="protein sequence ID" value="ADB31065.1"/>
    <property type="molecule type" value="Genomic_DNA"/>
</dbReference>
<dbReference type="CDD" id="cd06173">
    <property type="entry name" value="MFS_MefA_like"/>
    <property type="match status" value="1"/>
</dbReference>
<comment type="subcellular location">
    <subcellularLocation>
        <location evidence="1">Cell membrane</location>
        <topology evidence="1">Multi-pass membrane protein</topology>
    </subcellularLocation>
</comment>
<evidence type="ECO:0000313" key="9">
    <source>
        <dbReference type="EMBL" id="ADB31065.1"/>
    </source>
</evidence>
<keyword evidence="10" id="KW-1185">Reference proteome</keyword>
<evidence type="ECO:0000256" key="5">
    <source>
        <dbReference type="ARBA" id="ARBA00022989"/>
    </source>
</evidence>
<dbReference type="Proteomes" id="UP000007967">
    <property type="component" value="Chromosome"/>
</dbReference>
<feature type="transmembrane region" description="Helical" evidence="7">
    <location>
        <begin position="256"/>
        <end position="277"/>
    </location>
</feature>
<evidence type="ECO:0000313" key="10">
    <source>
        <dbReference type="Proteomes" id="UP000007967"/>
    </source>
</evidence>
<dbReference type="RefSeq" id="WP_012919621.1">
    <property type="nucleotide sequence ID" value="NC_013729.1"/>
</dbReference>
<keyword evidence="2" id="KW-0813">Transport</keyword>
<dbReference type="InterPro" id="IPR010290">
    <property type="entry name" value="TM_effector"/>
</dbReference>
<dbReference type="STRING" id="479435.Kfla_1973"/>
<evidence type="ECO:0000256" key="1">
    <source>
        <dbReference type="ARBA" id="ARBA00004651"/>
    </source>
</evidence>
<gene>
    <name evidence="9" type="ordered locus">Kfla_1973</name>
</gene>